<organism evidence="2 3">
    <name type="scientific">Steinernema carpocapsae</name>
    <name type="common">Entomopathogenic nematode</name>
    <dbReference type="NCBI Taxonomy" id="34508"/>
    <lineage>
        <taxon>Eukaryota</taxon>
        <taxon>Metazoa</taxon>
        <taxon>Ecdysozoa</taxon>
        <taxon>Nematoda</taxon>
        <taxon>Chromadorea</taxon>
        <taxon>Rhabditida</taxon>
        <taxon>Tylenchina</taxon>
        <taxon>Panagrolaimomorpha</taxon>
        <taxon>Strongyloidoidea</taxon>
        <taxon>Steinernematidae</taxon>
        <taxon>Steinernema</taxon>
    </lineage>
</organism>
<feature type="region of interest" description="Disordered" evidence="1">
    <location>
        <begin position="76"/>
        <end position="96"/>
    </location>
</feature>
<protein>
    <submittedName>
        <fullName evidence="2">Uncharacterized protein</fullName>
    </submittedName>
</protein>
<evidence type="ECO:0000313" key="2">
    <source>
        <dbReference type="EMBL" id="TKR89238.1"/>
    </source>
</evidence>
<gene>
    <name evidence="2" type="ORF">L596_013374</name>
</gene>
<evidence type="ECO:0000256" key="1">
    <source>
        <dbReference type="SAM" id="MobiDB-lite"/>
    </source>
</evidence>
<name>A0A4U5P001_STECR</name>
<dbReference type="Proteomes" id="UP000298663">
    <property type="component" value="Unassembled WGS sequence"/>
</dbReference>
<feature type="compositionally biased region" description="Polar residues" evidence="1">
    <location>
        <begin position="87"/>
        <end position="96"/>
    </location>
</feature>
<keyword evidence="3" id="KW-1185">Reference proteome</keyword>
<dbReference type="EMBL" id="AZBU02000003">
    <property type="protein sequence ID" value="TKR89238.1"/>
    <property type="molecule type" value="Genomic_DNA"/>
</dbReference>
<comment type="caution">
    <text evidence="2">The sequence shown here is derived from an EMBL/GenBank/DDBJ whole genome shotgun (WGS) entry which is preliminary data.</text>
</comment>
<reference evidence="2 3" key="2">
    <citation type="journal article" date="2019" name="G3 (Bethesda)">
        <title>Hybrid Assembly of the Genome of the Entomopathogenic Nematode Steinernema carpocapsae Identifies the X-Chromosome.</title>
        <authorList>
            <person name="Serra L."/>
            <person name="Macchietto M."/>
            <person name="Macias-Munoz A."/>
            <person name="McGill C.J."/>
            <person name="Rodriguez I.M."/>
            <person name="Rodriguez B."/>
            <person name="Murad R."/>
            <person name="Mortazavi A."/>
        </authorList>
    </citation>
    <scope>NUCLEOTIDE SEQUENCE [LARGE SCALE GENOMIC DNA]</scope>
    <source>
        <strain evidence="2 3">ALL</strain>
    </source>
</reference>
<feature type="compositionally biased region" description="Basic and acidic residues" evidence="1">
    <location>
        <begin position="1"/>
        <end position="39"/>
    </location>
</feature>
<dbReference type="AlphaFoldDB" id="A0A4U5P001"/>
<proteinExistence type="predicted"/>
<feature type="region of interest" description="Disordered" evidence="1">
    <location>
        <begin position="1"/>
        <end position="59"/>
    </location>
</feature>
<accession>A0A4U5P001</accession>
<evidence type="ECO:0000313" key="3">
    <source>
        <dbReference type="Proteomes" id="UP000298663"/>
    </source>
</evidence>
<reference evidence="2 3" key="1">
    <citation type="journal article" date="2015" name="Genome Biol.">
        <title>Comparative genomics of Steinernema reveals deeply conserved gene regulatory networks.</title>
        <authorList>
            <person name="Dillman A.R."/>
            <person name="Macchietto M."/>
            <person name="Porter C.F."/>
            <person name="Rogers A."/>
            <person name="Williams B."/>
            <person name="Antoshechkin I."/>
            <person name="Lee M.M."/>
            <person name="Goodwin Z."/>
            <person name="Lu X."/>
            <person name="Lewis E.E."/>
            <person name="Goodrich-Blair H."/>
            <person name="Stock S.P."/>
            <person name="Adams B.J."/>
            <person name="Sternberg P.W."/>
            <person name="Mortazavi A."/>
        </authorList>
    </citation>
    <scope>NUCLEOTIDE SEQUENCE [LARGE SCALE GENOMIC DNA]</scope>
    <source>
        <strain evidence="2 3">ALL</strain>
    </source>
</reference>
<sequence>MGDEKERSHKGISDKGRKDQESDTEDEARKLKKFPDRPVKMQGPGQRLSGGGRQDNEDIHSEILFTIDKRHLRRVPSVDPVDDPAKMTSSQKILVM</sequence>